<feature type="transmembrane region" description="Helical" evidence="13">
    <location>
        <begin position="184"/>
        <end position="210"/>
    </location>
</feature>
<keyword evidence="9 13" id="KW-1133">Transmembrane helix</keyword>
<protein>
    <recommendedName>
        <fullName evidence="3 13">Flagellar biosynthetic protein FlhB</fullName>
    </recommendedName>
</protein>
<keyword evidence="15" id="KW-0966">Cell projection</keyword>
<keyword evidence="15" id="KW-0969">Cilium</keyword>
<evidence type="ECO:0000256" key="10">
    <source>
        <dbReference type="ARBA" id="ARBA00023136"/>
    </source>
</evidence>
<keyword evidence="8 13" id="KW-0653">Protein transport</keyword>
<dbReference type="InterPro" id="IPR029025">
    <property type="entry name" value="T3SS_substrate_exporter_C"/>
</dbReference>
<dbReference type="GO" id="GO:0005886">
    <property type="term" value="C:plasma membrane"/>
    <property type="evidence" value="ECO:0007669"/>
    <property type="project" value="UniProtKB-SubCell"/>
</dbReference>
<keyword evidence="10 13" id="KW-0472">Membrane</keyword>
<dbReference type="EMBL" id="CP036349">
    <property type="protein sequence ID" value="QDV75264.1"/>
    <property type="molecule type" value="Genomic_DNA"/>
</dbReference>
<evidence type="ECO:0000256" key="4">
    <source>
        <dbReference type="ARBA" id="ARBA00022448"/>
    </source>
</evidence>
<gene>
    <name evidence="13 15" type="primary">flhB</name>
    <name evidence="15" type="ORF">Spa11_34780</name>
</gene>
<evidence type="ECO:0000313" key="16">
    <source>
        <dbReference type="Proteomes" id="UP000316426"/>
    </source>
</evidence>
<reference evidence="15 16" key="1">
    <citation type="submission" date="2019-02" db="EMBL/GenBank/DDBJ databases">
        <title>Deep-cultivation of Planctomycetes and their phenomic and genomic characterization uncovers novel biology.</title>
        <authorList>
            <person name="Wiegand S."/>
            <person name="Jogler M."/>
            <person name="Boedeker C."/>
            <person name="Pinto D."/>
            <person name="Vollmers J."/>
            <person name="Rivas-Marin E."/>
            <person name="Kohn T."/>
            <person name="Peeters S.H."/>
            <person name="Heuer A."/>
            <person name="Rast P."/>
            <person name="Oberbeckmann S."/>
            <person name="Bunk B."/>
            <person name="Jeske O."/>
            <person name="Meyerdierks A."/>
            <person name="Storesund J.E."/>
            <person name="Kallscheuer N."/>
            <person name="Luecker S."/>
            <person name="Lage O.M."/>
            <person name="Pohl T."/>
            <person name="Merkel B.J."/>
            <person name="Hornburger P."/>
            <person name="Mueller R.-W."/>
            <person name="Bruemmer F."/>
            <person name="Labrenz M."/>
            <person name="Spormann A.M."/>
            <person name="Op den Camp H."/>
            <person name="Overmann J."/>
            <person name="Amann R."/>
            <person name="Jetten M.S.M."/>
            <person name="Mascher T."/>
            <person name="Medema M.H."/>
            <person name="Devos D.P."/>
            <person name="Kaster A.-K."/>
            <person name="Ovreas L."/>
            <person name="Rohde M."/>
            <person name="Galperin M.Y."/>
            <person name="Jogler C."/>
        </authorList>
    </citation>
    <scope>NUCLEOTIDE SEQUENCE [LARGE SCALE GENOMIC DNA]</scope>
    <source>
        <strain evidence="15 16">Spa11</strain>
    </source>
</reference>
<keyword evidence="15" id="KW-0282">Flagellum</keyword>
<dbReference type="RefSeq" id="WP_145114404.1">
    <property type="nucleotide sequence ID" value="NZ_CP036349.1"/>
</dbReference>
<dbReference type="KEGG" id="bmei:Spa11_34780"/>
<name>A0A518KBU6_9BACT</name>
<dbReference type="Gene3D" id="3.40.1690.10">
    <property type="entry name" value="secretion proteins EscU"/>
    <property type="match status" value="1"/>
</dbReference>
<dbReference type="InterPro" id="IPR006135">
    <property type="entry name" value="T3SS_substrate_exporter"/>
</dbReference>
<comment type="function">
    <text evidence="12 13">Required for formation of the rod structure in the basal body of the flagellar apparatus. Together with FliI and FliH, may constitute the export apparatus of flagellin.</text>
</comment>
<dbReference type="AlphaFoldDB" id="A0A518KBU6"/>
<keyword evidence="11 13" id="KW-1006">Bacterial flagellum protein export</keyword>
<comment type="subcellular location">
    <subcellularLocation>
        <location evidence="1">Cell membrane</location>
        <topology evidence="1">Multi-pass membrane protein</topology>
    </subcellularLocation>
</comment>
<organism evidence="15 16">
    <name type="scientific">Botrimarina mediterranea</name>
    <dbReference type="NCBI Taxonomy" id="2528022"/>
    <lineage>
        <taxon>Bacteria</taxon>
        <taxon>Pseudomonadati</taxon>
        <taxon>Planctomycetota</taxon>
        <taxon>Planctomycetia</taxon>
        <taxon>Pirellulales</taxon>
        <taxon>Lacipirellulaceae</taxon>
        <taxon>Botrimarina</taxon>
    </lineage>
</organism>
<evidence type="ECO:0000256" key="11">
    <source>
        <dbReference type="ARBA" id="ARBA00023225"/>
    </source>
</evidence>
<evidence type="ECO:0000256" key="3">
    <source>
        <dbReference type="ARBA" id="ARBA00021622"/>
    </source>
</evidence>
<evidence type="ECO:0000256" key="13">
    <source>
        <dbReference type="RuleBase" id="RU364091"/>
    </source>
</evidence>
<evidence type="ECO:0000256" key="14">
    <source>
        <dbReference type="SAM" id="MobiDB-lite"/>
    </source>
</evidence>
<keyword evidence="16" id="KW-1185">Reference proteome</keyword>
<feature type="region of interest" description="Disordered" evidence="14">
    <location>
        <begin position="1"/>
        <end position="25"/>
    </location>
</feature>
<evidence type="ECO:0000256" key="12">
    <source>
        <dbReference type="ARBA" id="ARBA00025078"/>
    </source>
</evidence>
<dbReference type="PRINTS" id="PR00950">
    <property type="entry name" value="TYPE3IMSPROT"/>
</dbReference>
<feature type="transmembrane region" description="Helical" evidence="13">
    <location>
        <begin position="145"/>
        <end position="164"/>
    </location>
</feature>
<evidence type="ECO:0000256" key="1">
    <source>
        <dbReference type="ARBA" id="ARBA00004651"/>
    </source>
</evidence>
<keyword evidence="5 13" id="KW-1003">Cell membrane</keyword>
<dbReference type="GO" id="GO:0044780">
    <property type="term" value="P:bacterial-type flagellum assembly"/>
    <property type="evidence" value="ECO:0007669"/>
    <property type="project" value="InterPro"/>
</dbReference>
<dbReference type="InterPro" id="IPR006136">
    <property type="entry name" value="FlhB"/>
</dbReference>
<evidence type="ECO:0000256" key="6">
    <source>
        <dbReference type="ARBA" id="ARBA00022692"/>
    </source>
</evidence>
<dbReference type="SUPFAM" id="SSF160544">
    <property type="entry name" value="EscU C-terminal domain-like"/>
    <property type="match status" value="1"/>
</dbReference>
<dbReference type="PANTHER" id="PTHR30531:SF12">
    <property type="entry name" value="FLAGELLAR BIOSYNTHETIC PROTEIN FLHB"/>
    <property type="match status" value="1"/>
</dbReference>
<evidence type="ECO:0000313" key="15">
    <source>
        <dbReference type="EMBL" id="QDV75264.1"/>
    </source>
</evidence>
<accession>A0A518KBU6</accession>
<keyword evidence="7 13" id="KW-1005">Bacterial flagellum biogenesis</keyword>
<dbReference type="PANTHER" id="PTHR30531">
    <property type="entry name" value="FLAGELLAR BIOSYNTHETIC PROTEIN FLHB"/>
    <property type="match status" value="1"/>
</dbReference>
<comment type="caution">
    <text evidence="13">Lacks conserved residue(s) required for the propagation of feature annotation.</text>
</comment>
<feature type="compositionally biased region" description="Basic and acidic residues" evidence="14">
    <location>
        <begin position="1"/>
        <end position="14"/>
    </location>
</feature>
<evidence type="ECO:0000256" key="8">
    <source>
        <dbReference type="ARBA" id="ARBA00022927"/>
    </source>
</evidence>
<dbReference type="NCBIfam" id="TIGR00328">
    <property type="entry name" value="flhB"/>
    <property type="match status" value="1"/>
</dbReference>
<sequence length="362" mass="38831">MSEQSGEKSFDATPHRRQKAREQGQVPYSQDLGSAILLLAGAGLLYTFQENIAESMQRVTRRLLTEPLDMVADANNASATLLGLASEMAIALAPVIGLLLLAAVATSIGQVGFLFVPDKLAPDISRISPLKGFGRLFSMQGVMKLGFGLFKVAVVAAATIMAVTPRISGVLEAARLGSPQLIGLIVDTAFATVFAAGLALLILALADLFFQRWKHEQDLKMTAQEMKEEMKNLQGDPEIAARRRQVQRQMAQARISGAVPKADVVVTNPTELAVALQYDPDTMAAPVVVAKGAGVLAQRIRRLALENNVPIVERKPLAQLLYKEVDIGRAVPTDSYAAVAEVLAYVYQLKGKKPPKPPQAAA</sequence>
<evidence type="ECO:0000256" key="9">
    <source>
        <dbReference type="ARBA" id="ARBA00022989"/>
    </source>
</evidence>
<evidence type="ECO:0000256" key="7">
    <source>
        <dbReference type="ARBA" id="ARBA00022795"/>
    </source>
</evidence>
<evidence type="ECO:0000256" key="5">
    <source>
        <dbReference type="ARBA" id="ARBA00022475"/>
    </source>
</evidence>
<proteinExistence type="inferred from homology"/>
<feature type="transmembrane region" description="Helical" evidence="13">
    <location>
        <begin position="88"/>
        <end position="116"/>
    </location>
</feature>
<dbReference type="Pfam" id="PF01312">
    <property type="entry name" value="Bac_export_2"/>
    <property type="match status" value="1"/>
</dbReference>
<comment type="similarity">
    <text evidence="2 13">Belongs to the type III secretion exporter family.</text>
</comment>
<evidence type="ECO:0000256" key="2">
    <source>
        <dbReference type="ARBA" id="ARBA00010690"/>
    </source>
</evidence>
<keyword evidence="4 13" id="KW-0813">Transport</keyword>
<dbReference type="GO" id="GO:0009306">
    <property type="term" value="P:protein secretion"/>
    <property type="evidence" value="ECO:0007669"/>
    <property type="project" value="InterPro"/>
</dbReference>
<dbReference type="Proteomes" id="UP000316426">
    <property type="component" value="Chromosome"/>
</dbReference>
<keyword evidence="6 13" id="KW-0812">Transmembrane</keyword>